<reference evidence="4" key="1">
    <citation type="journal article" date="2019" name="Int. J. Syst. Evol. Microbiol.">
        <title>The Global Catalogue of Microorganisms (GCM) 10K type strain sequencing project: providing services to taxonomists for standard genome sequencing and annotation.</title>
        <authorList>
            <consortium name="The Broad Institute Genomics Platform"/>
            <consortium name="The Broad Institute Genome Sequencing Center for Infectious Disease"/>
            <person name="Wu L."/>
            <person name="Ma J."/>
        </authorList>
    </citation>
    <scope>NUCLEOTIDE SEQUENCE [LARGE SCALE GENOMIC DNA]</scope>
    <source>
        <strain evidence="4">JCM 16902</strain>
    </source>
</reference>
<dbReference type="EMBL" id="BAAAZO010000011">
    <property type="protein sequence ID" value="GAA3632570.1"/>
    <property type="molecule type" value="Genomic_DNA"/>
</dbReference>
<evidence type="ECO:0000256" key="1">
    <source>
        <dbReference type="ARBA" id="ARBA00022527"/>
    </source>
</evidence>
<dbReference type="InterPro" id="IPR050267">
    <property type="entry name" value="Anti-sigma-factor_SerPK"/>
</dbReference>
<dbReference type="Proteomes" id="UP001501074">
    <property type="component" value="Unassembled WGS sequence"/>
</dbReference>
<dbReference type="InterPro" id="IPR003594">
    <property type="entry name" value="HATPase_dom"/>
</dbReference>
<protein>
    <submittedName>
        <fullName evidence="3">ATP-binding protein</fullName>
    </submittedName>
</protein>
<dbReference type="Pfam" id="PF13581">
    <property type="entry name" value="HATPase_c_2"/>
    <property type="match status" value="1"/>
</dbReference>
<keyword evidence="4" id="KW-1185">Reference proteome</keyword>
<evidence type="ECO:0000259" key="2">
    <source>
        <dbReference type="Pfam" id="PF13581"/>
    </source>
</evidence>
<keyword evidence="1" id="KW-0418">Kinase</keyword>
<dbReference type="PANTHER" id="PTHR35526:SF3">
    <property type="entry name" value="ANTI-SIGMA-F FACTOR RSBW"/>
    <property type="match status" value="1"/>
</dbReference>
<dbReference type="PANTHER" id="PTHR35526">
    <property type="entry name" value="ANTI-SIGMA-F FACTOR RSBW-RELATED"/>
    <property type="match status" value="1"/>
</dbReference>
<feature type="domain" description="Histidine kinase/HSP90-like ATPase" evidence="2">
    <location>
        <begin position="8"/>
        <end position="122"/>
    </location>
</feature>
<dbReference type="Gene3D" id="3.30.565.10">
    <property type="entry name" value="Histidine kinase-like ATPase, C-terminal domain"/>
    <property type="match status" value="1"/>
</dbReference>
<dbReference type="CDD" id="cd16936">
    <property type="entry name" value="HATPase_RsbW-like"/>
    <property type="match status" value="1"/>
</dbReference>
<evidence type="ECO:0000313" key="4">
    <source>
        <dbReference type="Proteomes" id="UP001501074"/>
    </source>
</evidence>
<dbReference type="RefSeq" id="WP_231483928.1">
    <property type="nucleotide sequence ID" value="NZ_BAAAZO010000011.1"/>
</dbReference>
<proteinExistence type="predicted"/>
<evidence type="ECO:0000313" key="3">
    <source>
        <dbReference type="EMBL" id="GAA3632570.1"/>
    </source>
</evidence>
<accession>A0ABP7AHQ6</accession>
<dbReference type="InterPro" id="IPR036890">
    <property type="entry name" value="HATPase_C_sf"/>
</dbReference>
<keyword evidence="1" id="KW-0808">Transferase</keyword>
<dbReference type="GO" id="GO:0005524">
    <property type="term" value="F:ATP binding"/>
    <property type="evidence" value="ECO:0007669"/>
    <property type="project" value="UniProtKB-KW"/>
</dbReference>
<keyword evidence="3" id="KW-0067">ATP-binding</keyword>
<organism evidence="3 4">
    <name type="scientific">Kineosporia mesophila</name>
    <dbReference type="NCBI Taxonomy" id="566012"/>
    <lineage>
        <taxon>Bacteria</taxon>
        <taxon>Bacillati</taxon>
        <taxon>Actinomycetota</taxon>
        <taxon>Actinomycetes</taxon>
        <taxon>Kineosporiales</taxon>
        <taxon>Kineosporiaceae</taxon>
        <taxon>Kineosporia</taxon>
    </lineage>
</organism>
<sequence>MAGVELRFPPAAEYVRTARLVAVAVARRAGLTHDLEELRLAVGEACARAVRRCDAADCDEPVTMFVDDTGPRLVVEVTDAAKIAPAPEAEPEQVSLSLIEGLADYVEVRTHQGISGAQVHLEWWPAAPFDPDR</sequence>
<keyword evidence="1" id="KW-0723">Serine/threonine-protein kinase</keyword>
<keyword evidence="3" id="KW-0547">Nucleotide-binding</keyword>
<name>A0ABP7AHQ6_9ACTN</name>
<gene>
    <name evidence="3" type="ORF">GCM10022223_58520</name>
</gene>
<comment type="caution">
    <text evidence="3">The sequence shown here is derived from an EMBL/GenBank/DDBJ whole genome shotgun (WGS) entry which is preliminary data.</text>
</comment>